<evidence type="ECO:0000313" key="4">
    <source>
        <dbReference type="Proteomes" id="UP000217154"/>
    </source>
</evidence>
<protein>
    <submittedName>
        <fullName evidence="3">3-oxoacyl-ACP reductase</fullName>
    </submittedName>
</protein>
<sequence>MTGTLARPLEGRHAIVTGGARGIGLAIARRCLANGASVALWDVEAATLAEAMAQLAPLGTVVTSLVDVRDEDQIARAAAQSQERFGRVDVLVNNAGVLGPTVPAWEHTPAQWRTVLDINLTGAWLCCRALAPLMLAQRRGRIVNIASVAGKEGNGFNAAYSASKAGLIALTKSLGKELASSGVLVNCITPSAADTAVFADVPAEHREQLRAALLSRVPMGRFVDVDEVAAMAAWLASDECSFSTGAVFDISGGRSMY</sequence>
<dbReference type="GO" id="GO:0016616">
    <property type="term" value="F:oxidoreductase activity, acting on the CH-OH group of donors, NAD or NADP as acceptor"/>
    <property type="evidence" value="ECO:0007669"/>
    <property type="project" value="UniProtKB-ARBA"/>
</dbReference>
<dbReference type="NCBIfam" id="NF009466">
    <property type="entry name" value="PRK12826.1-2"/>
    <property type="match status" value="1"/>
</dbReference>
<dbReference type="PRINTS" id="PR00081">
    <property type="entry name" value="GDHRDH"/>
</dbReference>
<dbReference type="SUPFAM" id="SSF51735">
    <property type="entry name" value="NAD(P)-binding Rossmann-fold domains"/>
    <property type="match status" value="1"/>
</dbReference>
<dbReference type="RefSeq" id="WP_095746229.1">
    <property type="nucleotide sequence ID" value="NZ_CP023284.1"/>
</dbReference>
<dbReference type="PRINTS" id="PR00080">
    <property type="entry name" value="SDRFAMILY"/>
</dbReference>
<comment type="similarity">
    <text evidence="1">Belongs to the short-chain dehydrogenases/reductases (SDR) family.</text>
</comment>
<evidence type="ECO:0000256" key="1">
    <source>
        <dbReference type="ARBA" id="ARBA00006484"/>
    </source>
</evidence>
<dbReference type="FunFam" id="3.40.50.720:FF:000084">
    <property type="entry name" value="Short-chain dehydrogenase reductase"/>
    <property type="match status" value="1"/>
</dbReference>
<dbReference type="InterPro" id="IPR057326">
    <property type="entry name" value="KR_dom"/>
</dbReference>
<dbReference type="EMBL" id="CP023284">
    <property type="protein sequence ID" value="ATA55955.1"/>
    <property type="molecule type" value="Genomic_DNA"/>
</dbReference>
<dbReference type="Pfam" id="PF13561">
    <property type="entry name" value="adh_short_C2"/>
    <property type="match status" value="1"/>
</dbReference>
<proteinExistence type="inferred from homology"/>
<dbReference type="GO" id="GO:0030497">
    <property type="term" value="P:fatty acid elongation"/>
    <property type="evidence" value="ECO:0007669"/>
    <property type="project" value="TreeGrafter"/>
</dbReference>
<feature type="domain" description="Ketoreductase" evidence="2">
    <location>
        <begin position="12"/>
        <end position="191"/>
    </location>
</feature>
<dbReference type="PROSITE" id="PS00061">
    <property type="entry name" value="ADH_SHORT"/>
    <property type="match status" value="1"/>
</dbReference>
<evidence type="ECO:0000259" key="2">
    <source>
        <dbReference type="SMART" id="SM00822"/>
    </source>
</evidence>
<dbReference type="KEGG" id="vbo:CKY39_23990"/>
<dbReference type="SMART" id="SM00822">
    <property type="entry name" value="PKS_KR"/>
    <property type="match status" value="1"/>
</dbReference>
<gene>
    <name evidence="3" type="ORF">CKY39_23990</name>
</gene>
<dbReference type="PANTHER" id="PTHR42760:SF129">
    <property type="entry name" value="OXIDOREDUCTASE"/>
    <property type="match status" value="1"/>
</dbReference>
<dbReference type="Gene3D" id="3.40.50.720">
    <property type="entry name" value="NAD(P)-binding Rossmann-like Domain"/>
    <property type="match status" value="1"/>
</dbReference>
<dbReference type="AlphaFoldDB" id="A0A250DNK8"/>
<dbReference type="InterPro" id="IPR020904">
    <property type="entry name" value="Sc_DH/Rdtase_CS"/>
</dbReference>
<name>A0A250DNK8_9BURK</name>
<dbReference type="PANTHER" id="PTHR42760">
    <property type="entry name" value="SHORT-CHAIN DEHYDROGENASES/REDUCTASES FAMILY MEMBER"/>
    <property type="match status" value="1"/>
</dbReference>
<organism evidence="3 4">
    <name type="scientific">Variovorax boronicumulans</name>
    <dbReference type="NCBI Taxonomy" id="436515"/>
    <lineage>
        <taxon>Bacteria</taxon>
        <taxon>Pseudomonadati</taxon>
        <taxon>Pseudomonadota</taxon>
        <taxon>Betaproteobacteria</taxon>
        <taxon>Burkholderiales</taxon>
        <taxon>Comamonadaceae</taxon>
        <taxon>Variovorax</taxon>
    </lineage>
</organism>
<accession>A0A250DNK8</accession>
<dbReference type="NCBIfam" id="NF005559">
    <property type="entry name" value="PRK07231.1"/>
    <property type="match status" value="1"/>
</dbReference>
<dbReference type="Proteomes" id="UP000217154">
    <property type="component" value="Chromosome"/>
</dbReference>
<dbReference type="InterPro" id="IPR036291">
    <property type="entry name" value="NAD(P)-bd_dom_sf"/>
</dbReference>
<evidence type="ECO:0000313" key="3">
    <source>
        <dbReference type="EMBL" id="ATA55955.1"/>
    </source>
</evidence>
<reference evidence="3 4" key="1">
    <citation type="submission" date="2017-09" db="EMBL/GenBank/DDBJ databases">
        <title>The diverse metabolic capabilities of V. boronicumulans make it an excellent choice for continued studies on novel biodegradation.</title>
        <authorList>
            <person name="Sun S."/>
        </authorList>
    </citation>
    <scope>NUCLEOTIDE SEQUENCE [LARGE SCALE GENOMIC DNA]</scope>
    <source>
        <strain evidence="3 4">J1</strain>
    </source>
</reference>
<dbReference type="InterPro" id="IPR002347">
    <property type="entry name" value="SDR_fam"/>
</dbReference>